<dbReference type="PIRSF" id="PIRSF005023">
    <property type="entry name" value="CODH"/>
    <property type="match status" value="1"/>
</dbReference>
<evidence type="ECO:0000256" key="12">
    <source>
        <dbReference type="ARBA" id="ARBA00048733"/>
    </source>
</evidence>
<dbReference type="InterPro" id="IPR004137">
    <property type="entry name" value="HCP/CODH"/>
</dbReference>
<dbReference type="Gene3D" id="3.40.50.2030">
    <property type="match status" value="2"/>
</dbReference>
<dbReference type="CDD" id="cd01915">
    <property type="entry name" value="CODH"/>
    <property type="match status" value="1"/>
</dbReference>
<comment type="subunit">
    <text evidence="4">Homodimer.</text>
</comment>
<reference evidence="15 16" key="1">
    <citation type="submission" date="2016-03" db="EMBL/GenBank/DDBJ databases">
        <title>Complete genome sequence of Thermococcus profundus strain DT5432.</title>
        <authorList>
            <person name="Oger P.M."/>
        </authorList>
    </citation>
    <scope>NUCLEOTIDE SEQUENCE [LARGE SCALE GENOMIC DNA]</scope>
    <source>
        <strain evidence="15 16">DT 5432</strain>
    </source>
</reference>
<evidence type="ECO:0000256" key="4">
    <source>
        <dbReference type="ARBA" id="ARBA00011738"/>
    </source>
</evidence>
<organism evidence="15 16">
    <name type="scientific">Thermococcus profundus</name>
    <dbReference type="NCBI Taxonomy" id="49899"/>
    <lineage>
        <taxon>Archaea</taxon>
        <taxon>Methanobacteriati</taxon>
        <taxon>Methanobacteriota</taxon>
        <taxon>Thermococci</taxon>
        <taxon>Thermococcales</taxon>
        <taxon>Thermococcaceae</taxon>
        <taxon>Thermococcus</taxon>
    </lineage>
</organism>
<feature type="binding site" evidence="14">
    <location>
        <position position="549"/>
    </location>
    <ligand>
        <name>[Ni-4Fe-4S] cluster</name>
        <dbReference type="ChEBI" id="CHEBI:47739"/>
    </ligand>
</feature>
<dbReference type="GO" id="GO:0006091">
    <property type="term" value="P:generation of precursor metabolites and energy"/>
    <property type="evidence" value="ECO:0007669"/>
    <property type="project" value="InterPro"/>
</dbReference>
<dbReference type="NCBIfam" id="TIGR01702">
    <property type="entry name" value="CO_DH_cata"/>
    <property type="match status" value="1"/>
</dbReference>
<comment type="function">
    <text evidence="2">CODH oxidizes carbon monoxide coupled, via CooF, to the reduction of a hydrogen cation by a hydrogenase (possibly CooH).</text>
</comment>
<comment type="similarity">
    <text evidence="3">Belongs to the Ni-containing carbon monoxide dehydrogenase family.</text>
</comment>
<dbReference type="GO" id="GO:0051539">
    <property type="term" value="F:4 iron, 4 sulfur cluster binding"/>
    <property type="evidence" value="ECO:0007669"/>
    <property type="project" value="UniProtKB-UniRule"/>
</dbReference>
<dbReference type="InterPro" id="IPR011254">
    <property type="entry name" value="Prismane-like_sf"/>
</dbReference>
<evidence type="ECO:0000313" key="16">
    <source>
        <dbReference type="Proteomes" id="UP000250179"/>
    </source>
</evidence>
<name>A0A2Z2MDG3_THEPR</name>
<evidence type="ECO:0000256" key="2">
    <source>
        <dbReference type="ARBA" id="ARBA00002452"/>
    </source>
</evidence>
<dbReference type="RefSeq" id="WP_088857273.1">
    <property type="nucleotide sequence ID" value="NZ_CP014862.1"/>
</dbReference>
<evidence type="ECO:0000256" key="5">
    <source>
        <dbReference type="ARBA" id="ARBA00022485"/>
    </source>
</evidence>
<keyword evidence="8 13" id="KW-0560">Oxidoreductase</keyword>
<keyword evidence="5 13" id="KW-0004">4Fe-4S</keyword>
<feature type="binding site" evidence="14">
    <location>
        <position position="57"/>
    </location>
    <ligand>
        <name>[4Fe-4S] cluster</name>
        <dbReference type="ChEBI" id="CHEBI:49883"/>
        <label>2</label>
    </ligand>
</feature>
<keyword evidence="9 13" id="KW-0408">Iron</keyword>
<comment type="cofactor">
    <cofactor evidence="1">
        <name>[4Fe-4S] cluster</name>
        <dbReference type="ChEBI" id="CHEBI:49883"/>
    </cofactor>
</comment>
<dbReference type="OrthoDB" id="146433at2157"/>
<feature type="binding site" evidence="14">
    <location>
        <position position="506"/>
    </location>
    <ligand>
        <name>[Ni-4Fe-4S] cluster</name>
        <dbReference type="ChEBI" id="CHEBI:47739"/>
    </ligand>
</feature>
<evidence type="ECO:0000256" key="13">
    <source>
        <dbReference type="PIRNR" id="PIRNR005023"/>
    </source>
</evidence>
<dbReference type="FunFam" id="3.40.50.2030:FF:000005">
    <property type="entry name" value="Carbon monoxide dehydrogenase"/>
    <property type="match status" value="1"/>
</dbReference>
<keyword evidence="10 13" id="KW-0411">Iron-sulfur</keyword>
<evidence type="ECO:0000256" key="7">
    <source>
        <dbReference type="ARBA" id="ARBA00022723"/>
    </source>
</evidence>
<feature type="binding site" evidence="14">
    <location>
        <position position="330"/>
    </location>
    <ligand>
        <name>[Ni-4Fe-4S] cluster</name>
        <dbReference type="ChEBI" id="CHEBI:47739"/>
    </ligand>
</feature>
<dbReference type="GO" id="GO:0042542">
    <property type="term" value="P:response to hydrogen peroxide"/>
    <property type="evidence" value="ECO:0007669"/>
    <property type="project" value="TreeGrafter"/>
</dbReference>
<evidence type="ECO:0000256" key="10">
    <source>
        <dbReference type="ARBA" id="ARBA00023014"/>
    </source>
</evidence>
<dbReference type="GO" id="GO:0016151">
    <property type="term" value="F:nickel cation binding"/>
    <property type="evidence" value="ECO:0007669"/>
    <property type="project" value="InterPro"/>
</dbReference>
<feature type="binding site" evidence="14">
    <location>
        <position position="49"/>
    </location>
    <ligand>
        <name>[4Fe-4S] cluster</name>
        <dbReference type="ChEBI" id="CHEBI:49883"/>
        <label>2</label>
    </ligand>
</feature>
<keyword evidence="16" id="KW-1185">Reference proteome</keyword>
<feature type="binding site" evidence="14">
    <location>
        <position position="71"/>
    </location>
    <ligand>
        <name>[4Fe-4S] cluster</name>
        <dbReference type="ChEBI" id="CHEBI:49883"/>
        <label>2</label>
    </ligand>
</feature>
<sequence length="657" mass="71859">MKKNYKEVSIDPTTQQMYERAQEMGIETVWERLEKQQPQCGYGLLGICCRNCMMGPCRINPFGGEPKRGVCGADADTIVARNLLRMIAAGAAAHSDHGRHVALTLLIAAEMAEKFKKEGKPVLELDNMASNTLPYQVRDVEKLKAVAKRLGIETEGRTIREIAKEVAEVALNDFGKQDEEAIAFLKAYLNPKTYEVFEKAGEKAGMPWFENGILPRSIDREIVESLHRTHIGTDHDPVSILLHGLKTSLGDAWGGSLIATELQDILFGTPQVIKAEANLGVLKEDYVNIVVHGHEPVLSEKIVEAAQDPELIELAQKYGAKGINVVGMCCTGLEVLMRHGIPIAGNFLQQEMAIVTGAVEAMVVDVQCIMPATVDVARCFHTKIIDTSPIATFPGAIHIKFDERRADEIAKEIVKTAVENFPNRSKQRVEIPKEKMEGYVGFSVEAILKHFGGTLKPIEDAIIEGKIKGVAGLVGCNNPKVKQDHNHIKIANELMKRDVLLVGTGCWATAAMKYGIFLPEYADTENVGPGLREFAKEWGIPPALNMGSCVDCTRILVLADMVARDLNVPIHALPVVGSAPEAMTEKAVSIGTYFVASGITTHLGVVPPVLGGPKVVKILTHDLYDIVGAAFIVEPDPYKAAKKMYDHIMKKRKELGI</sequence>
<dbReference type="Gene3D" id="1.20.1270.30">
    <property type="match status" value="1"/>
</dbReference>
<dbReference type="InterPro" id="IPR010047">
    <property type="entry name" value="CODH"/>
</dbReference>
<accession>A0A2Z2MDG3</accession>
<dbReference type="Pfam" id="PF03063">
    <property type="entry name" value="Prismane"/>
    <property type="match status" value="1"/>
</dbReference>
<dbReference type="InterPro" id="IPR016099">
    <property type="entry name" value="Prismane-like_a/b-sand"/>
</dbReference>
<dbReference type="SUPFAM" id="SSF56821">
    <property type="entry name" value="Prismane protein-like"/>
    <property type="match status" value="1"/>
</dbReference>
<feature type="binding site" evidence="14">
    <location>
        <position position="52"/>
    </location>
    <ligand>
        <name>[4Fe-4S] cluster</name>
        <dbReference type="ChEBI" id="CHEBI:49883"/>
        <label>2</label>
    </ligand>
</feature>
<evidence type="ECO:0000256" key="11">
    <source>
        <dbReference type="ARBA" id="ARBA00034454"/>
    </source>
</evidence>
<evidence type="ECO:0000256" key="6">
    <source>
        <dbReference type="ARBA" id="ARBA00022596"/>
    </source>
</evidence>
<dbReference type="PANTHER" id="PTHR30109">
    <property type="entry name" value="HYDROXYLAMINE REDUCTASE"/>
    <property type="match status" value="1"/>
</dbReference>
<dbReference type="Proteomes" id="UP000250179">
    <property type="component" value="Chromosome"/>
</dbReference>
<evidence type="ECO:0000256" key="1">
    <source>
        <dbReference type="ARBA" id="ARBA00001966"/>
    </source>
</evidence>
<feature type="binding site" evidence="14">
    <location>
        <position position="48"/>
    </location>
    <ligand>
        <name>[4Fe-4S] cluster</name>
        <dbReference type="ChEBI" id="CHEBI:49883"/>
        <label>1</label>
        <note>ligand shared between dimeric partners</note>
    </ligand>
</feature>
<evidence type="ECO:0000256" key="3">
    <source>
        <dbReference type="ARBA" id="ARBA00010689"/>
    </source>
</evidence>
<dbReference type="EMBL" id="CP014862">
    <property type="protein sequence ID" value="ASJ02004.1"/>
    <property type="molecule type" value="Genomic_DNA"/>
</dbReference>
<dbReference type="EC" id="1.2.7.4" evidence="13"/>
<dbReference type="InterPro" id="IPR016101">
    <property type="entry name" value="CO_DH_a-bundle"/>
</dbReference>
<comment type="cofactor">
    <cofactor evidence="11">
        <name>[Ni-4Fe-5S] cluster</name>
        <dbReference type="ChEBI" id="CHEBI:177874"/>
    </cofactor>
</comment>
<dbReference type="GO" id="GO:0050418">
    <property type="term" value="F:hydroxylamine reductase activity"/>
    <property type="evidence" value="ECO:0007669"/>
    <property type="project" value="TreeGrafter"/>
</dbReference>
<evidence type="ECO:0000256" key="9">
    <source>
        <dbReference type="ARBA" id="ARBA00023004"/>
    </source>
</evidence>
<keyword evidence="7 13" id="KW-0479">Metal-binding</keyword>
<gene>
    <name evidence="15" type="ORF">A3L09_01360</name>
</gene>
<evidence type="ECO:0000256" key="14">
    <source>
        <dbReference type="PIRSR" id="PIRSR005023-1"/>
    </source>
</evidence>
<protein>
    <recommendedName>
        <fullName evidence="13">Carbon monoxide dehydrogenase</fullName>
        <ecNumber evidence="13">1.2.7.4</ecNumber>
    </recommendedName>
</protein>
<feature type="binding site" evidence="14">
    <location>
        <position position="476"/>
    </location>
    <ligand>
        <name>[Ni-4Fe-4S] cluster</name>
        <dbReference type="ChEBI" id="CHEBI:47739"/>
    </ligand>
</feature>
<dbReference type="GO" id="GO:0043885">
    <property type="term" value="F:anaerobic carbon-monoxide dehydrogenase activity"/>
    <property type="evidence" value="ECO:0007669"/>
    <property type="project" value="UniProtKB-UniRule"/>
</dbReference>
<evidence type="ECO:0000313" key="15">
    <source>
        <dbReference type="EMBL" id="ASJ02004.1"/>
    </source>
</evidence>
<feature type="binding site" evidence="14">
    <location>
        <position position="294"/>
    </location>
    <ligand>
        <name>[Ni-4Fe-4S] cluster</name>
        <dbReference type="ChEBI" id="CHEBI:47739"/>
    </ligand>
</feature>
<dbReference type="GeneID" id="33319016"/>
<evidence type="ECO:0000256" key="8">
    <source>
        <dbReference type="ARBA" id="ARBA00023002"/>
    </source>
</evidence>
<dbReference type="PANTHER" id="PTHR30109:SF4">
    <property type="entry name" value="CARBON MONOXIDE DEHYDROGENASE"/>
    <property type="match status" value="1"/>
</dbReference>
<keyword evidence="6 14" id="KW-0533">Nickel</keyword>
<feature type="binding site" evidence="14">
    <location>
        <position position="368"/>
    </location>
    <ligand>
        <name>[Ni-4Fe-4S] cluster</name>
        <dbReference type="ChEBI" id="CHEBI:47739"/>
    </ligand>
</feature>
<dbReference type="GO" id="GO:0004601">
    <property type="term" value="F:peroxidase activity"/>
    <property type="evidence" value="ECO:0007669"/>
    <property type="project" value="TreeGrafter"/>
</dbReference>
<comment type="catalytic activity">
    <reaction evidence="12 13">
        <text>CO + 2 oxidized [2Fe-2S]-[ferredoxin] + H2O = 2 reduced [2Fe-2S]-[ferredoxin] + CO2 + 2 H(+)</text>
        <dbReference type="Rhea" id="RHEA:21040"/>
        <dbReference type="Rhea" id="RHEA-COMP:10000"/>
        <dbReference type="Rhea" id="RHEA-COMP:10001"/>
        <dbReference type="ChEBI" id="CHEBI:15377"/>
        <dbReference type="ChEBI" id="CHEBI:15378"/>
        <dbReference type="ChEBI" id="CHEBI:16526"/>
        <dbReference type="ChEBI" id="CHEBI:17245"/>
        <dbReference type="ChEBI" id="CHEBI:33737"/>
        <dbReference type="ChEBI" id="CHEBI:33738"/>
        <dbReference type="EC" id="1.2.7.4"/>
    </reaction>
</comment>
<proteinExistence type="inferred from homology"/>
<feature type="binding site" evidence="14">
    <location>
        <position position="40"/>
    </location>
    <ligand>
        <name>[4Fe-4S] cluster</name>
        <dbReference type="ChEBI" id="CHEBI:49883"/>
        <label>1</label>
        <note>ligand shared between dimeric partners</note>
    </ligand>
</feature>
<dbReference type="KEGG" id="tprf:A3L09_01360"/>
<dbReference type="AlphaFoldDB" id="A0A2Z2MDG3"/>